<dbReference type="InterPro" id="IPR044868">
    <property type="entry name" value="Rpn13/ADRM1_Pru"/>
</dbReference>
<evidence type="ECO:0000256" key="3">
    <source>
        <dbReference type="ARBA" id="ARBA00009216"/>
    </source>
</evidence>
<feature type="compositionally biased region" description="Low complexity" evidence="9">
    <location>
        <begin position="200"/>
        <end position="238"/>
    </location>
</feature>
<feature type="compositionally biased region" description="Basic and acidic residues" evidence="9">
    <location>
        <begin position="373"/>
        <end position="399"/>
    </location>
</feature>
<name>A0AAN8S5U4_POLSC</name>
<dbReference type="PANTHER" id="PTHR12225">
    <property type="entry name" value="ADHESION REGULATING MOLECULE 1 110 KDA CELL MEMBRANE GLYCOPROTEIN"/>
    <property type="match status" value="1"/>
</dbReference>
<dbReference type="Proteomes" id="UP001372834">
    <property type="component" value="Unassembled WGS sequence"/>
</dbReference>
<keyword evidence="5" id="KW-0647">Proteasome</keyword>
<evidence type="ECO:0000313" key="12">
    <source>
        <dbReference type="EMBL" id="KAK6616865.1"/>
    </source>
</evidence>
<evidence type="ECO:0000313" key="15">
    <source>
        <dbReference type="Proteomes" id="UP001372834"/>
    </source>
</evidence>
<evidence type="ECO:0000313" key="13">
    <source>
        <dbReference type="EMBL" id="KAK6630214.1"/>
    </source>
</evidence>
<comment type="caution">
    <text evidence="13">The sequence shown here is derived from an EMBL/GenBank/DDBJ whole genome shotgun (WGS) entry which is preliminary data.</text>
</comment>
<dbReference type="Pfam" id="PF16550">
    <property type="entry name" value="RPN13_C"/>
    <property type="match status" value="1"/>
</dbReference>
<keyword evidence="6" id="KW-0539">Nucleus</keyword>
<dbReference type="Proteomes" id="UP001359485">
    <property type="component" value="Unassembled WGS sequence"/>
</dbReference>
<feature type="region of interest" description="Disordered" evidence="9">
    <location>
        <begin position="361"/>
        <end position="405"/>
    </location>
</feature>
<dbReference type="InterPro" id="IPR044867">
    <property type="entry name" value="DEUBAD_dom"/>
</dbReference>
<evidence type="ECO:0000259" key="11">
    <source>
        <dbReference type="PROSITE" id="PS51917"/>
    </source>
</evidence>
<evidence type="ECO:0000256" key="1">
    <source>
        <dbReference type="ARBA" id="ARBA00004123"/>
    </source>
</evidence>
<evidence type="ECO:0000256" key="9">
    <source>
        <dbReference type="SAM" id="MobiDB-lite"/>
    </source>
</evidence>
<evidence type="ECO:0000256" key="8">
    <source>
        <dbReference type="ARBA" id="ARBA00070663"/>
    </source>
</evidence>
<dbReference type="GO" id="GO:0070628">
    <property type="term" value="F:proteasome binding"/>
    <property type="evidence" value="ECO:0007669"/>
    <property type="project" value="TreeGrafter"/>
</dbReference>
<organism evidence="13 15">
    <name type="scientific">Polyplax serrata</name>
    <name type="common">Common mouse louse</name>
    <dbReference type="NCBI Taxonomy" id="468196"/>
    <lineage>
        <taxon>Eukaryota</taxon>
        <taxon>Metazoa</taxon>
        <taxon>Ecdysozoa</taxon>
        <taxon>Arthropoda</taxon>
        <taxon>Hexapoda</taxon>
        <taxon>Insecta</taxon>
        <taxon>Pterygota</taxon>
        <taxon>Neoptera</taxon>
        <taxon>Paraneoptera</taxon>
        <taxon>Psocodea</taxon>
        <taxon>Troctomorpha</taxon>
        <taxon>Phthiraptera</taxon>
        <taxon>Anoplura</taxon>
        <taxon>Polyplacidae</taxon>
        <taxon>Polyplax</taxon>
    </lineage>
</organism>
<dbReference type="GO" id="GO:0008541">
    <property type="term" value="C:proteasome regulatory particle, lid subcomplex"/>
    <property type="evidence" value="ECO:0007669"/>
    <property type="project" value="TreeGrafter"/>
</dbReference>
<reference evidence="13 15" key="1">
    <citation type="submission" date="2023-10" db="EMBL/GenBank/DDBJ databases">
        <title>Genomes of two closely related lineages of the louse Polyplax serrata with different host specificities.</title>
        <authorList>
            <person name="Martinu J."/>
            <person name="Tarabai H."/>
            <person name="Stefka J."/>
            <person name="Hypsa V."/>
        </authorList>
    </citation>
    <scope>NUCLEOTIDE SEQUENCE [LARGE SCALE GENOMIC DNA]</scope>
    <source>
        <strain evidence="12">98ZLc_SE</strain>
        <strain evidence="13">HR10_N</strain>
    </source>
</reference>
<comment type="function">
    <text evidence="7">May function as a proteasomal ubiquitin receptor. May promote the deubiquitinating activity associated with the 26S proteasome.</text>
</comment>
<dbReference type="EMBL" id="JAWJWE010000013">
    <property type="protein sequence ID" value="KAK6630214.1"/>
    <property type="molecule type" value="Genomic_DNA"/>
</dbReference>
<keyword evidence="4" id="KW-0963">Cytoplasm</keyword>
<protein>
    <recommendedName>
        <fullName evidence="8">Proteasomal ubiquitin receptor ADRM1 homolog</fullName>
    </recommendedName>
</protein>
<dbReference type="AlphaFoldDB" id="A0AAN8S5U4"/>
<sequence>MPSSGALFGNAVARNQNKNLVEFKAGKMTMKGKMVHPDKRKGLLYVYQSDDSLMHFCWKDRVTGVVEDDLIIFPDDCEFKKVEQCTTGRVYVLKFKSSSRKFFFWLQEPKTDKDDENCKKIIDMLNNPPAAGSSRNGGHNPEADLQNLLGSMTQHQLMQLFGTFRTGGAGGLSNLLSTMSRPQQDRNTNHGNNASGGVTGTTTSTSSDSTVRMLTTTAATSGSTTTTTTRSNSGLSGNQPIQLSDLQKYLSNLTQSPDAPPPPNVDLSDALNSESIASVLNDPNLIRELSPHLPDIGGSESTEQQLRSTITSPQFQQAVSMFSAALQSGHLGPVVQQFQVGENAVNAAREGNMEEFVKALQNTSLNQDSNTEEEPKQPEKKKKIDDNKKGDKKGDKKDDDEMALG</sequence>
<dbReference type="GO" id="GO:0005634">
    <property type="term" value="C:nucleus"/>
    <property type="evidence" value="ECO:0007669"/>
    <property type="project" value="UniProtKB-SubCell"/>
</dbReference>
<dbReference type="Pfam" id="PF04683">
    <property type="entry name" value="Rpn13_ADRM1_Pru"/>
    <property type="match status" value="1"/>
</dbReference>
<dbReference type="PROSITE" id="PS51917">
    <property type="entry name" value="PRU"/>
    <property type="match status" value="1"/>
</dbReference>
<dbReference type="EMBL" id="JAWJWF010000054">
    <property type="protein sequence ID" value="KAK6616865.1"/>
    <property type="molecule type" value="Genomic_DNA"/>
</dbReference>
<evidence type="ECO:0000256" key="2">
    <source>
        <dbReference type="ARBA" id="ARBA00004496"/>
    </source>
</evidence>
<dbReference type="Gene3D" id="1.10.2020.20">
    <property type="match status" value="1"/>
</dbReference>
<accession>A0AAN8S5U4</accession>
<evidence type="ECO:0000256" key="7">
    <source>
        <dbReference type="ARBA" id="ARBA00054744"/>
    </source>
</evidence>
<evidence type="ECO:0000256" key="5">
    <source>
        <dbReference type="ARBA" id="ARBA00022942"/>
    </source>
</evidence>
<evidence type="ECO:0000313" key="14">
    <source>
        <dbReference type="Proteomes" id="UP001359485"/>
    </source>
</evidence>
<feature type="region of interest" description="Disordered" evidence="9">
    <location>
        <begin position="289"/>
        <end position="309"/>
    </location>
</feature>
<comment type="similarity">
    <text evidence="3">Belongs to the ADRM1 family.</text>
</comment>
<dbReference type="FunFam" id="2.30.29.70:FF:000001">
    <property type="entry name" value="Proteasomal ubiquitin receptor ADRM1"/>
    <property type="match status" value="1"/>
</dbReference>
<dbReference type="CDD" id="cd13314">
    <property type="entry name" value="PH_Rpn13"/>
    <property type="match status" value="1"/>
</dbReference>
<dbReference type="InterPro" id="IPR032368">
    <property type="entry name" value="RPN13_DEUBAD"/>
</dbReference>
<proteinExistence type="inferred from homology"/>
<feature type="region of interest" description="Disordered" evidence="9">
    <location>
        <begin position="124"/>
        <end position="145"/>
    </location>
</feature>
<feature type="region of interest" description="Disordered" evidence="9">
    <location>
        <begin position="172"/>
        <end position="240"/>
    </location>
</feature>
<feature type="domain" description="DEUBAD" evidence="10">
    <location>
        <begin position="257"/>
        <end position="370"/>
    </location>
</feature>
<evidence type="ECO:0000259" key="10">
    <source>
        <dbReference type="PROSITE" id="PS51916"/>
    </source>
</evidence>
<comment type="subcellular location">
    <subcellularLocation>
        <location evidence="2">Cytoplasm</location>
    </subcellularLocation>
    <subcellularLocation>
        <location evidence="1">Nucleus</location>
    </subcellularLocation>
</comment>
<feature type="compositionally biased region" description="Polar residues" evidence="9">
    <location>
        <begin position="299"/>
        <end position="309"/>
    </location>
</feature>
<dbReference type="GO" id="GO:0061133">
    <property type="term" value="F:endopeptidase activator activity"/>
    <property type="evidence" value="ECO:0007669"/>
    <property type="project" value="TreeGrafter"/>
</dbReference>
<dbReference type="InterPro" id="IPR038633">
    <property type="entry name" value="Rpn13/ADRM1_Pru_sf"/>
</dbReference>
<dbReference type="GO" id="GO:0005737">
    <property type="term" value="C:cytoplasm"/>
    <property type="evidence" value="ECO:0007669"/>
    <property type="project" value="UniProtKB-SubCell"/>
</dbReference>
<evidence type="ECO:0000256" key="6">
    <source>
        <dbReference type="ARBA" id="ARBA00023242"/>
    </source>
</evidence>
<dbReference type="InterPro" id="IPR038108">
    <property type="entry name" value="RPN13_DEUBAD_sf"/>
</dbReference>
<gene>
    <name evidence="13" type="ORF">RUM43_015007</name>
    <name evidence="12" type="ORF">RUM44_005303</name>
</gene>
<feature type="domain" description="Pru" evidence="11">
    <location>
        <begin position="15"/>
        <end position="128"/>
    </location>
</feature>
<dbReference type="PANTHER" id="PTHR12225:SF0">
    <property type="entry name" value="PROTEASOMAL UBIQUITIN RECEPTOR ADRM1"/>
    <property type="match status" value="1"/>
</dbReference>
<dbReference type="InterPro" id="IPR006773">
    <property type="entry name" value="Rpn13/ADRM1"/>
</dbReference>
<dbReference type="Gene3D" id="2.30.29.70">
    <property type="entry name" value="Proteasomal ubiquitin receptor Rpn13/ADRM1"/>
    <property type="match status" value="1"/>
</dbReference>
<evidence type="ECO:0000256" key="4">
    <source>
        <dbReference type="ARBA" id="ARBA00022490"/>
    </source>
</evidence>
<dbReference type="PROSITE" id="PS51916">
    <property type="entry name" value="DEUBAD"/>
    <property type="match status" value="1"/>
</dbReference>
<keyword evidence="14" id="KW-1185">Reference proteome</keyword>